<dbReference type="EMBL" id="QGGL01000006">
    <property type="protein sequence ID" value="PWK13758.1"/>
    <property type="molecule type" value="Genomic_DNA"/>
</dbReference>
<comment type="caution">
    <text evidence="3">The sequence shown here is derived from an EMBL/GenBank/DDBJ whole genome shotgun (WGS) entry which is preliminary data.</text>
</comment>
<protein>
    <submittedName>
        <fullName evidence="3">Uncharacterized protein</fullName>
    </submittedName>
</protein>
<accession>A0A316D9B3</accession>
<proteinExistence type="predicted"/>
<organism evidence="3 4">
    <name type="scientific">Tumebacillus permanentifrigoris</name>
    <dbReference type="NCBI Taxonomy" id="378543"/>
    <lineage>
        <taxon>Bacteria</taxon>
        <taxon>Bacillati</taxon>
        <taxon>Bacillota</taxon>
        <taxon>Bacilli</taxon>
        <taxon>Bacillales</taxon>
        <taxon>Alicyclobacillaceae</taxon>
        <taxon>Tumebacillus</taxon>
    </lineage>
</organism>
<dbReference type="Proteomes" id="UP000245634">
    <property type="component" value="Unassembled WGS sequence"/>
</dbReference>
<evidence type="ECO:0000313" key="3">
    <source>
        <dbReference type="EMBL" id="PWK13758.1"/>
    </source>
</evidence>
<sequence>MTNNHDEFLQTDELPSRSARTKDKKTNPFRQLFKRKQKIDTGAKVPQKVVETRQSVARGETVTPDLSELPARVKKVIEAPAHEQVAAGIEDARIEDARVELPETPLEPKPNELVFYQTLQAVQEQATALAVAHPAVPVTVNTRKGLPRWVWMVLAGSLVINLGAGYLVYKYRKDNATPAAKPAATPAVTPAAQAAAVAALTPQQQEALKQLAAQQAADTVPIVRQEVAWSLEQKEALSKGERTRIESVLSTVKKPDDFKNGSFNFVFVTGVNQVQAVHGGGAIVSAFVSNGYLKGYSPKLIKLNVYYGAQLILSGAYNEKLSQWAPNDVYMIQFAFTPNDIRDAAVLDKVSKSPTEQTKLRFEARIAFDQASNKPGAEKEEKWELMNTHTDVPVIKK</sequence>
<gene>
    <name evidence="3" type="ORF">C7459_10637</name>
</gene>
<dbReference type="AlphaFoldDB" id="A0A316D9B3"/>
<name>A0A316D9B3_9BACL</name>
<reference evidence="3 4" key="1">
    <citation type="submission" date="2018-05" db="EMBL/GenBank/DDBJ databases">
        <title>Genomic Encyclopedia of Type Strains, Phase IV (KMG-IV): sequencing the most valuable type-strain genomes for metagenomic binning, comparative biology and taxonomic classification.</title>
        <authorList>
            <person name="Goeker M."/>
        </authorList>
    </citation>
    <scope>NUCLEOTIDE SEQUENCE [LARGE SCALE GENOMIC DNA]</scope>
    <source>
        <strain evidence="3 4">DSM 18773</strain>
    </source>
</reference>
<feature type="transmembrane region" description="Helical" evidence="2">
    <location>
        <begin position="149"/>
        <end position="169"/>
    </location>
</feature>
<keyword evidence="4" id="KW-1185">Reference proteome</keyword>
<feature type="region of interest" description="Disordered" evidence="1">
    <location>
        <begin position="1"/>
        <end position="52"/>
    </location>
</feature>
<keyword evidence="2" id="KW-1133">Transmembrane helix</keyword>
<evidence type="ECO:0000256" key="1">
    <source>
        <dbReference type="SAM" id="MobiDB-lite"/>
    </source>
</evidence>
<keyword evidence="2" id="KW-0472">Membrane</keyword>
<evidence type="ECO:0000313" key="4">
    <source>
        <dbReference type="Proteomes" id="UP000245634"/>
    </source>
</evidence>
<evidence type="ECO:0000256" key="2">
    <source>
        <dbReference type="SAM" id="Phobius"/>
    </source>
</evidence>
<keyword evidence="2" id="KW-0812">Transmembrane</keyword>